<evidence type="ECO:0000256" key="2">
    <source>
        <dbReference type="ARBA" id="ARBA00023125"/>
    </source>
</evidence>
<evidence type="ECO:0000313" key="6">
    <source>
        <dbReference type="EMBL" id="NKI42340.1"/>
    </source>
</evidence>
<keyword evidence="2 4" id="KW-0238">DNA-binding</keyword>
<keyword evidence="1" id="KW-0805">Transcription regulation</keyword>
<gene>
    <name evidence="6" type="ORF">HFV08_14030</name>
</gene>
<dbReference type="PANTHER" id="PTHR47506:SF3">
    <property type="entry name" value="HTH-TYPE TRANSCRIPTIONAL REGULATOR LMRA"/>
    <property type="match status" value="1"/>
</dbReference>
<dbReference type="PROSITE" id="PS50977">
    <property type="entry name" value="HTH_TETR_2"/>
    <property type="match status" value="1"/>
</dbReference>
<keyword evidence="7" id="KW-1185">Reference proteome</keyword>
<reference evidence="6 7" key="1">
    <citation type="submission" date="2020-04" db="EMBL/GenBank/DDBJ databases">
        <title>Phylogenetic Diversity and Antibacterial Activity against Ralstonia solanacearum of Endophytic Actinomycete Isolated from Moss.</title>
        <authorList>
            <person name="Zhuang X."/>
        </authorList>
    </citation>
    <scope>NUCLEOTIDE SEQUENCE [LARGE SCALE GENOMIC DNA]</scope>
    <source>
        <strain evidence="6 7">LD120</strain>
    </source>
</reference>
<evidence type="ECO:0000259" key="5">
    <source>
        <dbReference type="PROSITE" id="PS50977"/>
    </source>
</evidence>
<dbReference type="Pfam" id="PF00440">
    <property type="entry name" value="TetR_N"/>
    <property type="match status" value="1"/>
</dbReference>
<feature type="DNA-binding region" description="H-T-H motif" evidence="4">
    <location>
        <begin position="26"/>
        <end position="45"/>
    </location>
</feature>
<sequence>MADSVRERLIACAIELIRTKGVAGTTVSDLLEESGVARRSLYVNFPGGREELLAESARRAGAAMSAALRAAVAHAPDLGEAVEDLAATVRAGLLASDFDAGCPVAAGALSGRTVPEAREHAGATFASWCEAIAEGLTERGHPAARARSLAFLLVSAIEGAMVLSIAVRSTEPLDEVAVELRQLVGSVS</sequence>
<dbReference type="InterPro" id="IPR036271">
    <property type="entry name" value="Tet_transcr_reg_TetR-rel_C_sf"/>
</dbReference>
<dbReference type="Gene3D" id="1.10.357.10">
    <property type="entry name" value="Tetracycline Repressor, domain 2"/>
    <property type="match status" value="1"/>
</dbReference>
<dbReference type="InterPro" id="IPR009057">
    <property type="entry name" value="Homeodomain-like_sf"/>
</dbReference>
<comment type="caution">
    <text evidence="6">The sequence shown here is derived from an EMBL/GenBank/DDBJ whole genome shotgun (WGS) entry which is preliminary data.</text>
</comment>
<protein>
    <submittedName>
        <fullName evidence="6">TetR/AcrR family transcriptional regulator</fullName>
    </submittedName>
</protein>
<name>A0ABX1H4V6_9ACTN</name>
<dbReference type="InterPro" id="IPR001647">
    <property type="entry name" value="HTH_TetR"/>
</dbReference>
<organism evidence="6 7">
    <name type="scientific">Streptomyces physcomitrii</name>
    <dbReference type="NCBI Taxonomy" id="2724184"/>
    <lineage>
        <taxon>Bacteria</taxon>
        <taxon>Bacillati</taxon>
        <taxon>Actinomycetota</taxon>
        <taxon>Actinomycetes</taxon>
        <taxon>Kitasatosporales</taxon>
        <taxon>Streptomycetaceae</taxon>
        <taxon>Streptomyces</taxon>
    </lineage>
</organism>
<evidence type="ECO:0000313" key="7">
    <source>
        <dbReference type="Proteomes" id="UP000772196"/>
    </source>
</evidence>
<evidence type="ECO:0000256" key="3">
    <source>
        <dbReference type="ARBA" id="ARBA00023163"/>
    </source>
</evidence>
<evidence type="ECO:0000256" key="4">
    <source>
        <dbReference type="PROSITE-ProRule" id="PRU00335"/>
    </source>
</evidence>
<dbReference type="RefSeq" id="WP_168539366.1">
    <property type="nucleotide sequence ID" value="NZ_JAAWWP010000007.1"/>
</dbReference>
<dbReference type="EMBL" id="JAAWWP010000007">
    <property type="protein sequence ID" value="NKI42340.1"/>
    <property type="molecule type" value="Genomic_DNA"/>
</dbReference>
<dbReference type="SUPFAM" id="SSF48498">
    <property type="entry name" value="Tetracyclin repressor-like, C-terminal domain"/>
    <property type="match status" value="1"/>
</dbReference>
<evidence type="ECO:0000256" key="1">
    <source>
        <dbReference type="ARBA" id="ARBA00023015"/>
    </source>
</evidence>
<dbReference type="Proteomes" id="UP000772196">
    <property type="component" value="Unassembled WGS sequence"/>
</dbReference>
<dbReference type="PANTHER" id="PTHR47506">
    <property type="entry name" value="TRANSCRIPTIONAL REGULATORY PROTEIN"/>
    <property type="match status" value="1"/>
</dbReference>
<keyword evidence="3" id="KW-0804">Transcription</keyword>
<accession>A0ABX1H4V6</accession>
<proteinExistence type="predicted"/>
<feature type="domain" description="HTH tetR-type" evidence="5">
    <location>
        <begin position="3"/>
        <end position="63"/>
    </location>
</feature>
<dbReference type="Pfam" id="PF21993">
    <property type="entry name" value="TetR_C_13_2"/>
    <property type="match status" value="1"/>
</dbReference>
<dbReference type="InterPro" id="IPR054156">
    <property type="entry name" value="YxaF_TetR_C"/>
</dbReference>
<dbReference type="SUPFAM" id="SSF46689">
    <property type="entry name" value="Homeodomain-like"/>
    <property type="match status" value="1"/>
</dbReference>